<dbReference type="PANTHER" id="PTHR28156:SF1">
    <property type="entry name" value="FAS1 DOMAIN-CONTAINING PROTEIN YDR262W"/>
    <property type="match status" value="1"/>
</dbReference>
<feature type="chain" id="PRO_5013688180" description="FAS1 domain-containing protein" evidence="2">
    <location>
        <begin position="20"/>
        <end position="197"/>
    </location>
</feature>
<dbReference type="InterPro" id="IPR000782">
    <property type="entry name" value="FAS1_domain"/>
</dbReference>
<evidence type="ECO:0000259" key="3">
    <source>
        <dbReference type="PROSITE" id="PS50213"/>
    </source>
</evidence>
<dbReference type="OrthoDB" id="5551751at2759"/>
<dbReference type="Proteomes" id="UP000230002">
    <property type="component" value="Unassembled WGS sequence"/>
</dbReference>
<dbReference type="AlphaFoldDB" id="A0A2G8SC26"/>
<dbReference type="Gene3D" id="2.30.180.10">
    <property type="entry name" value="FAS1 domain"/>
    <property type="match status" value="1"/>
</dbReference>
<organism evidence="4 5">
    <name type="scientific">Ganoderma sinense ZZ0214-1</name>
    <dbReference type="NCBI Taxonomy" id="1077348"/>
    <lineage>
        <taxon>Eukaryota</taxon>
        <taxon>Fungi</taxon>
        <taxon>Dikarya</taxon>
        <taxon>Basidiomycota</taxon>
        <taxon>Agaricomycotina</taxon>
        <taxon>Agaricomycetes</taxon>
        <taxon>Polyporales</taxon>
        <taxon>Polyporaceae</taxon>
        <taxon>Ganoderma</taxon>
    </lineage>
</organism>
<dbReference type="PROSITE" id="PS50213">
    <property type="entry name" value="FAS1"/>
    <property type="match status" value="1"/>
</dbReference>
<reference evidence="4 5" key="1">
    <citation type="journal article" date="2015" name="Sci. Rep.">
        <title>Chromosome-level genome map provides insights into diverse defense mechanisms in the medicinal fungus Ganoderma sinense.</title>
        <authorList>
            <person name="Zhu Y."/>
            <person name="Xu J."/>
            <person name="Sun C."/>
            <person name="Zhou S."/>
            <person name="Xu H."/>
            <person name="Nelson D.R."/>
            <person name="Qian J."/>
            <person name="Song J."/>
            <person name="Luo H."/>
            <person name="Xiang L."/>
            <person name="Li Y."/>
            <person name="Xu Z."/>
            <person name="Ji A."/>
            <person name="Wang L."/>
            <person name="Lu S."/>
            <person name="Hayward A."/>
            <person name="Sun W."/>
            <person name="Li X."/>
            <person name="Schwartz D.C."/>
            <person name="Wang Y."/>
            <person name="Chen S."/>
        </authorList>
    </citation>
    <scope>NUCLEOTIDE SEQUENCE [LARGE SCALE GENOMIC DNA]</scope>
    <source>
        <strain evidence="4 5">ZZ0214-1</strain>
    </source>
</reference>
<gene>
    <name evidence="4" type="ORF">GSI_06008</name>
</gene>
<name>A0A2G8SC26_9APHY</name>
<accession>A0A2G8SC26</accession>
<keyword evidence="5" id="KW-1185">Reference proteome</keyword>
<dbReference type="PANTHER" id="PTHR28156">
    <property type="entry name" value="FAS1 DOMAIN-CONTAINING PROTEIN YDR262W"/>
    <property type="match status" value="1"/>
</dbReference>
<evidence type="ECO:0000256" key="2">
    <source>
        <dbReference type="SAM" id="SignalP"/>
    </source>
</evidence>
<dbReference type="Pfam" id="PF02469">
    <property type="entry name" value="Fasciclin"/>
    <property type="match status" value="1"/>
</dbReference>
<evidence type="ECO:0000256" key="1">
    <source>
        <dbReference type="ARBA" id="ARBA00022729"/>
    </source>
</evidence>
<feature type="domain" description="FAS1" evidence="3">
    <location>
        <begin position="41"/>
        <end position="194"/>
    </location>
</feature>
<dbReference type="SUPFAM" id="SSF82153">
    <property type="entry name" value="FAS1 domain"/>
    <property type="match status" value="1"/>
</dbReference>
<feature type="signal peptide" evidence="2">
    <location>
        <begin position="1"/>
        <end position="19"/>
    </location>
</feature>
<evidence type="ECO:0000313" key="4">
    <source>
        <dbReference type="EMBL" id="PIL31310.1"/>
    </source>
</evidence>
<dbReference type="STRING" id="1077348.A0A2G8SC26"/>
<proteinExistence type="predicted"/>
<protein>
    <recommendedName>
        <fullName evidence="3">FAS1 domain-containing protein</fullName>
    </recommendedName>
</protein>
<keyword evidence="1 2" id="KW-0732">Signal</keyword>
<sequence>MRLHLLSLLVLPLFAAAHTEEQMVLPGAGKEPFEPVVYSGKPLLADLLTIESTASIFFSYARELEISQIFSDPNARSTVLVPTNKAIIALPRKPHEDSHPLDGGVVLSEAEFDAMSKKNVERWVSAHIIPKSPISLGTDGEYETLLSGKNVTFTVAKGDANKPEWTRALLDDSVRLIGMKEASNGVMYLLDGTVKLD</sequence>
<evidence type="ECO:0000313" key="5">
    <source>
        <dbReference type="Proteomes" id="UP000230002"/>
    </source>
</evidence>
<dbReference type="InterPro" id="IPR040200">
    <property type="entry name" value="Mug57-like"/>
</dbReference>
<comment type="caution">
    <text evidence="4">The sequence shown here is derived from an EMBL/GenBank/DDBJ whole genome shotgun (WGS) entry which is preliminary data.</text>
</comment>
<dbReference type="EMBL" id="AYKW01000012">
    <property type="protein sequence ID" value="PIL31310.1"/>
    <property type="molecule type" value="Genomic_DNA"/>
</dbReference>
<dbReference type="InterPro" id="IPR036378">
    <property type="entry name" value="FAS1_dom_sf"/>
</dbReference>